<dbReference type="EMBL" id="AZRN01000017">
    <property type="protein sequence ID" value="PNR99616.1"/>
    <property type="molecule type" value="Genomic_DNA"/>
</dbReference>
<dbReference type="PANTHER" id="PTHR21208">
    <property type="entry name" value="ADP-DEPENDENT GLUCOKINASE"/>
    <property type="match status" value="1"/>
</dbReference>
<dbReference type="InterPro" id="IPR007666">
    <property type="entry name" value="ADP_PFK/GK"/>
</dbReference>
<dbReference type="Pfam" id="PF04587">
    <property type="entry name" value="ADP_PFK_GK"/>
    <property type="match status" value="1"/>
</dbReference>
<evidence type="ECO:0000256" key="1">
    <source>
        <dbReference type="ARBA" id="ARBA00022490"/>
    </source>
</evidence>
<dbReference type="GO" id="GO:0016301">
    <property type="term" value="F:kinase activity"/>
    <property type="evidence" value="ECO:0007669"/>
    <property type="project" value="UniProtKB-KW"/>
</dbReference>
<dbReference type="Gene3D" id="3.40.1190.20">
    <property type="match status" value="1"/>
</dbReference>
<organism evidence="7 8">
    <name type="scientific">Petrotoga mexicana DSM 14811</name>
    <dbReference type="NCBI Taxonomy" id="1122954"/>
    <lineage>
        <taxon>Bacteria</taxon>
        <taxon>Thermotogati</taxon>
        <taxon>Thermotogota</taxon>
        <taxon>Thermotogae</taxon>
        <taxon>Petrotogales</taxon>
        <taxon>Petrotogaceae</taxon>
        <taxon>Petrotoga</taxon>
    </lineage>
</organism>
<keyword evidence="3" id="KW-0479">Metal-binding</keyword>
<keyword evidence="8" id="KW-1185">Reference proteome</keyword>
<keyword evidence="1" id="KW-0963">Cytoplasm</keyword>
<evidence type="ECO:0000256" key="3">
    <source>
        <dbReference type="ARBA" id="ARBA00022723"/>
    </source>
</evidence>
<dbReference type="InterPro" id="IPR029056">
    <property type="entry name" value="Ribokinase-like"/>
</dbReference>
<dbReference type="GO" id="GO:0046872">
    <property type="term" value="F:metal ion binding"/>
    <property type="evidence" value="ECO:0007669"/>
    <property type="project" value="UniProtKB-KW"/>
</dbReference>
<protein>
    <submittedName>
        <fullName evidence="7">ADP-dependent glucokinase</fullName>
    </submittedName>
</protein>
<dbReference type="PANTHER" id="PTHR21208:SF1">
    <property type="entry name" value="ADP-DEPENDENT GLUCOKINASE"/>
    <property type="match status" value="1"/>
</dbReference>
<dbReference type="GO" id="GO:0006096">
    <property type="term" value="P:glycolytic process"/>
    <property type="evidence" value="ECO:0007669"/>
    <property type="project" value="UniProtKB-KW"/>
</dbReference>
<proteinExistence type="predicted"/>
<reference evidence="7 8" key="1">
    <citation type="submission" date="2013-12" db="EMBL/GenBank/DDBJ databases">
        <title>Comparative genomics of Petrotoga isolates.</title>
        <authorList>
            <person name="Nesbo C.L."/>
            <person name="Charchuk R."/>
            <person name="Chow K."/>
        </authorList>
    </citation>
    <scope>NUCLEOTIDE SEQUENCE [LARGE SCALE GENOMIC DNA]</scope>
    <source>
        <strain evidence="7 8">DSM 14811</strain>
    </source>
</reference>
<name>A0A2K1PA90_9BACT</name>
<comment type="caution">
    <text evidence="7">The sequence shown here is derived from an EMBL/GenBank/DDBJ whole genome shotgun (WGS) entry which is preliminary data.</text>
</comment>
<sequence length="441" mass="50391">MELNDKYLLAYKNICSTETTRSDQKKIPAFGYSSNLDLLCDFHSDVLNKHLNKFLPRLSYVDIVRSDRIDTLDDLLKTIAFFCINGIGGEVDIGNIDLEILGDLFDWKYGIGGTAAQAAKALAAVNFSSIVHLTDNSKEVCDLLFSPYIYVVNKNGRIVHTNELNSYENPEIHYIFQFKKGETIKIGNEKTLIPSSNRLILTKTTINNFLPFNKPFFEYIEKNANKIVSNLVSGFNTIVDEKLLIDRLDFVVKHIKKYKNKNPSGIVLFEDAHYHNFQIKKLCLETILPYIDIFSLNDEEIKYLLESFEFFGDTEDIIYIIQGAEFIKDRFNIQKGIIVHSKDYSMYIGDLFDINIERGLIYGNLLATSKAMFGEYGNKEKILEVLKLPNSNKGTIAENKVSKSNYCKRVVIVPTKYIEMPKYTIGLGDSFIAGFQITFLM</sequence>
<gene>
    <name evidence="7" type="ORF">X927_05255</name>
</gene>
<dbReference type="Proteomes" id="UP000236604">
    <property type="component" value="Unassembled WGS sequence"/>
</dbReference>
<dbReference type="AlphaFoldDB" id="A0A2K1PA90"/>
<evidence type="ECO:0000256" key="2">
    <source>
        <dbReference type="ARBA" id="ARBA00022679"/>
    </source>
</evidence>
<evidence type="ECO:0000256" key="4">
    <source>
        <dbReference type="ARBA" id="ARBA00022777"/>
    </source>
</evidence>
<keyword evidence="6" id="KW-0324">Glycolysis</keyword>
<dbReference type="Gene3D" id="3.30.1110.20">
    <property type="match status" value="1"/>
</dbReference>
<evidence type="ECO:0000313" key="7">
    <source>
        <dbReference type="EMBL" id="PNR99616.1"/>
    </source>
</evidence>
<keyword evidence="5" id="KW-0460">Magnesium</keyword>
<accession>A0A2K1PA90</accession>
<dbReference type="PROSITE" id="PS51255">
    <property type="entry name" value="ADPK"/>
    <property type="match status" value="1"/>
</dbReference>
<dbReference type="GO" id="GO:0016773">
    <property type="term" value="F:phosphotransferase activity, alcohol group as acceptor"/>
    <property type="evidence" value="ECO:0007669"/>
    <property type="project" value="InterPro"/>
</dbReference>
<keyword evidence="2" id="KW-0808">Transferase</keyword>
<evidence type="ECO:0000256" key="6">
    <source>
        <dbReference type="ARBA" id="ARBA00023152"/>
    </source>
</evidence>
<evidence type="ECO:0000313" key="8">
    <source>
        <dbReference type="Proteomes" id="UP000236604"/>
    </source>
</evidence>
<keyword evidence="4 7" id="KW-0418">Kinase</keyword>
<dbReference type="RefSeq" id="WP_169925145.1">
    <property type="nucleotide sequence ID" value="NZ_AZRN01000017.1"/>
</dbReference>
<dbReference type="SUPFAM" id="SSF53613">
    <property type="entry name" value="Ribokinase-like"/>
    <property type="match status" value="1"/>
</dbReference>
<evidence type="ECO:0000256" key="5">
    <source>
        <dbReference type="ARBA" id="ARBA00022842"/>
    </source>
</evidence>